<dbReference type="PROSITE" id="PS51932">
    <property type="entry name" value="BMV"/>
    <property type="match status" value="1"/>
</dbReference>
<dbReference type="CDD" id="cd01614">
    <property type="entry name" value="EutN_CcmL"/>
    <property type="match status" value="1"/>
</dbReference>
<dbReference type="SUPFAM" id="SSF159133">
    <property type="entry name" value="EutN/CcmL-like"/>
    <property type="match status" value="1"/>
</dbReference>
<name>A0A0A1ZSA9_PROMR</name>
<evidence type="ECO:0000256" key="1">
    <source>
        <dbReference type="ARBA" id="ARBA00023587"/>
    </source>
</evidence>
<reference evidence="5" key="1">
    <citation type="journal article" date="2014" name="Sci. Data">
        <title>Genomes of diverse isolates of the marine cyanobacterium Prochlorococcus.</title>
        <authorList>
            <person name="Biller S."/>
            <person name="Berube P."/>
            <person name="Thompson J."/>
            <person name="Kelly L."/>
            <person name="Roggensack S."/>
            <person name="Awad L."/>
            <person name="Roache-Johnson K."/>
            <person name="Ding H."/>
            <person name="Giovannoni S.J."/>
            <person name="Moore L.R."/>
            <person name="Chisholm S.W."/>
        </authorList>
    </citation>
    <scope>NUCLEOTIDE SEQUENCE [LARGE SCALE GENOMIC DNA]</scope>
</reference>
<dbReference type="PANTHER" id="PTHR36539">
    <property type="entry name" value="ETHANOLAMINE UTILIZATION PROTEIN EUTN"/>
    <property type="match status" value="1"/>
</dbReference>
<accession>A0A0A1ZSA9</accession>
<dbReference type="InterPro" id="IPR014077">
    <property type="entry name" value="CsoS4B"/>
</dbReference>
<dbReference type="EMBL" id="JNAJ01000013">
    <property type="protein sequence ID" value="KGF91436.1"/>
    <property type="molecule type" value="Genomic_DNA"/>
</dbReference>
<protein>
    <submittedName>
        <fullName evidence="4">Putative carboxysome peptide B</fullName>
    </submittedName>
</protein>
<dbReference type="AlphaFoldDB" id="A0A0A1ZSA9"/>
<dbReference type="GO" id="GO:0031470">
    <property type="term" value="C:carboxysome"/>
    <property type="evidence" value="ECO:0007669"/>
    <property type="project" value="UniProtKB-SubCell"/>
</dbReference>
<dbReference type="NCBIfam" id="TIGR02704">
    <property type="entry name" value="carboxysome_B"/>
    <property type="match status" value="1"/>
</dbReference>
<keyword evidence="2" id="KW-1282">Carboxysome</keyword>
<organism evidence="4 5">
    <name type="scientific">Prochlorococcus marinus str. MIT 9116</name>
    <dbReference type="NCBI Taxonomy" id="167544"/>
    <lineage>
        <taxon>Bacteria</taxon>
        <taxon>Bacillati</taxon>
        <taxon>Cyanobacteriota</taxon>
        <taxon>Cyanophyceae</taxon>
        <taxon>Synechococcales</taxon>
        <taxon>Prochlorococcaceae</taxon>
        <taxon>Prochlorococcus</taxon>
    </lineage>
</organism>
<gene>
    <name evidence="4" type="ORF">EU93_1029</name>
</gene>
<dbReference type="RefSeq" id="WP_032513875.1">
    <property type="nucleotide sequence ID" value="NZ_JNAJ01000013.1"/>
</dbReference>
<keyword evidence="3" id="KW-1283">Bacterial microcompartment</keyword>
<comment type="subcellular location">
    <subcellularLocation>
        <location evidence="1">Carboxysome</location>
    </subcellularLocation>
</comment>
<dbReference type="Gene3D" id="2.40.50.220">
    <property type="entry name" value="EutN/Ccml"/>
    <property type="match status" value="1"/>
</dbReference>
<dbReference type="InterPro" id="IPR036677">
    <property type="entry name" value="EutN_CcmL_sf"/>
</dbReference>
<evidence type="ECO:0000313" key="5">
    <source>
        <dbReference type="Proteomes" id="UP000030491"/>
    </source>
</evidence>
<dbReference type="OrthoDB" id="540628at2"/>
<dbReference type="InterPro" id="IPR004992">
    <property type="entry name" value="EutN_CcmL"/>
</dbReference>
<sequence>MEIMKVLGRMVCTQRVAGLGHMNLRILENNKGKKLVALDPVGAREGNWVFTSSGTAARFSCPNPEVITDLTIGGIIDYWDND</sequence>
<proteinExistence type="predicted"/>
<evidence type="ECO:0000313" key="4">
    <source>
        <dbReference type="EMBL" id="KGF91436.1"/>
    </source>
</evidence>
<comment type="caution">
    <text evidence="4">The sequence shown here is derived from an EMBL/GenBank/DDBJ whole genome shotgun (WGS) entry which is preliminary data.</text>
</comment>
<dbReference type="Pfam" id="PF03319">
    <property type="entry name" value="EutN_CcmL"/>
    <property type="match status" value="1"/>
</dbReference>
<evidence type="ECO:0000256" key="3">
    <source>
        <dbReference type="ARBA" id="ARBA00024446"/>
    </source>
</evidence>
<dbReference type="PANTHER" id="PTHR36539:SF1">
    <property type="entry name" value="BACTERIAL MICROCOMPARTMENT SHELL VERTEX PROTEIN EUTN"/>
    <property type="match status" value="1"/>
</dbReference>
<dbReference type="Proteomes" id="UP000030491">
    <property type="component" value="Unassembled WGS sequence"/>
</dbReference>
<evidence type="ECO:0000256" key="2">
    <source>
        <dbReference type="ARBA" id="ARBA00023669"/>
    </source>
</evidence>